<reference evidence="20 21" key="1">
    <citation type="submission" date="2015-09" db="EMBL/GenBank/DDBJ databases">
        <title>Genome announcement of multiple Pseudomonas syringae strains.</title>
        <authorList>
            <person name="Thakur S."/>
            <person name="Wang P.W."/>
            <person name="Gong Y."/>
            <person name="Weir B.S."/>
            <person name="Guttman D.S."/>
        </authorList>
    </citation>
    <scope>NUCLEOTIDE SEQUENCE [LARGE SCALE GENOMIC DNA]</scope>
    <source>
        <strain evidence="20 21">ICMP19117</strain>
    </source>
</reference>
<keyword evidence="13 17" id="KW-0961">Cell wall biogenesis/degradation</keyword>
<feature type="binding site" evidence="17">
    <location>
        <begin position="98"/>
        <end position="99"/>
    </location>
    <ligand>
        <name>UDP-N-acetyl-alpha-D-glucosamine</name>
        <dbReference type="ChEBI" id="CHEBI:57705"/>
    </ligand>
</feature>
<dbReference type="GO" id="GO:0000287">
    <property type="term" value="F:magnesium ion binding"/>
    <property type="evidence" value="ECO:0007669"/>
    <property type="project" value="UniProtKB-UniRule"/>
</dbReference>
<keyword evidence="12 17" id="KW-0012">Acyltransferase</keyword>
<feature type="active site" description="Proton acceptor" evidence="17">
    <location>
        <position position="380"/>
    </location>
</feature>
<dbReference type="Gene3D" id="3.90.550.10">
    <property type="entry name" value="Spore Coat Polysaccharide Biosynthesis Protein SpsA, Chain A"/>
    <property type="match status" value="1"/>
</dbReference>
<feature type="binding site" evidence="17">
    <location>
        <begin position="403"/>
        <end position="404"/>
    </location>
    <ligand>
        <name>acetyl-CoA</name>
        <dbReference type="ChEBI" id="CHEBI:57288"/>
    </ligand>
</feature>
<feature type="binding site" evidence="17">
    <location>
        <begin position="119"/>
        <end position="121"/>
    </location>
    <ligand>
        <name>UDP-N-acetyl-alpha-D-glucosamine</name>
        <dbReference type="ChEBI" id="CHEBI:57705"/>
    </ligand>
</feature>
<dbReference type="InterPro" id="IPR056729">
    <property type="entry name" value="GMPPB_C"/>
</dbReference>
<feature type="binding site" evidence="17">
    <location>
        <position position="368"/>
    </location>
    <ligand>
        <name>UDP-N-acetyl-alpha-D-glucosamine</name>
        <dbReference type="ChEBI" id="CHEBI:57705"/>
    </ligand>
</feature>
<feature type="binding site" evidence="17">
    <location>
        <position position="244"/>
    </location>
    <ligand>
        <name>Mg(2+)</name>
        <dbReference type="ChEBI" id="CHEBI:18420"/>
    </ligand>
</feature>
<dbReference type="Proteomes" id="UP000050411">
    <property type="component" value="Unassembled WGS sequence"/>
</dbReference>
<dbReference type="GO" id="GO:0009252">
    <property type="term" value="P:peptidoglycan biosynthetic process"/>
    <property type="evidence" value="ECO:0007669"/>
    <property type="project" value="UniProtKB-UniRule"/>
</dbReference>
<feature type="binding site" evidence="17">
    <location>
        <position position="350"/>
    </location>
    <ligand>
        <name>UDP-N-acetyl-alpha-D-glucosamine</name>
        <dbReference type="ChEBI" id="CHEBI:57705"/>
    </ligand>
</feature>
<feature type="binding site" evidence="17">
    <location>
        <position position="394"/>
    </location>
    <ligand>
        <name>UDP-N-acetyl-alpha-D-glucosamine</name>
        <dbReference type="ChEBI" id="CHEBI:57705"/>
    </ligand>
</feature>
<evidence type="ECO:0000256" key="15">
    <source>
        <dbReference type="ARBA" id="ARBA00048493"/>
    </source>
</evidence>
<dbReference type="GO" id="GO:0016020">
    <property type="term" value="C:membrane"/>
    <property type="evidence" value="ECO:0007669"/>
    <property type="project" value="GOC"/>
</dbReference>
<comment type="catalytic activity">
    <reaction evidence="14 17">
        <text>alpha-D-glucosamine 1-phosphate + acetyl-CoA = N-acetyl-alpha-D-glucosamine 1-phosphate + CoA + H(+)</text>
        <dbReference type="Rhea" id="RHEA:13725"/>
        <dbReference type="ChEBI" id="CHEBI:15378"/>
        <dbReference type="ChEBI" id="CHEBI:57287"/>
        <dbReference type="ChEBI" id="CHEBI:57288"/>
        <dbReference type="ChEBI" id="CHEBI:57776"/>
        <dbReference type="ChEBI" id="CHEBI:58516"/>
        <dbReference type="EC" id="2.3.1.157"/>
    </reaction>
</comment>
<dbReference type="UniPathway" id="UPA00973"/>
<evidence type="ECO:0000256" key="8">
    <source>
        <dbReference type="ARBA" id="ARBA00022842"/>
    </source>
</evidence>
<evidence type="ECO:0000256" key="14">
    <source>
        <dbReference type="ARBA" id="ARBA00048247"/>
    </source>
</evidence>
<keyword evidence="9 17" id="KW-0133">Cell shape</keyword>
<dbReference type="GO" id="GO:0071555">
    <property type="term" value="P:cell wall organization"/>
    <property type="evidence" value="ECO:0007669"/>
    <property type="project" value="UniProtKB-KW"/>
</dbReference>
<keyword evidence="10 17" id="KW-0573">Peptidoglycan synthesis</keyword>
<dbReference type="GO" id="GO:0009245">
    <property type="term" value="P:lipid A biosynthetic process"/>
    <property type="evidence" value="ECO:0007669"/>
    <property type="project" value="UniProtKB-UniRule"/>
</dbReference>
<keyword evidence="5 17" id="KW-0548">Nucleotidyltransferase</keyword>
<proteinExistence type="inferred from homology"/>
<dbReference type="UniPathway" id="UPA00113">
    <property type="reaction ID" value="UER00532"/>
</dbReference>
<comment type="similarity">
    <text evidence="2 17">In the N-terminal section; belongs to the N-acetylglucosamine-1-phosphate uridyltransferase family.</text>
</comment>
<keyword evidence="8 17" id="KW-0460">Magnesium</keyword>
<evidence type="ECO:0000259" key="19">
    <source>
        <dbReference type="Pfam" id="PF25087"/>
    </source>
</evidence>
<evidence type="ECO:0000313" key="20">
    <source>
        <dbReference type="EMBL" id="KPW85013.1"/>
    </source>
</evidence>
<comment type="pathway">
    <text evidence="17">Nucleotide-sugar biosynthesis; UDP-N-acetyl-alpha-D-glucosamine biosynthesis; UDP-N-acetyl-alpha-D-glucosamine from N-acetyl-alpha-D-glucosamine 1-phosphate: step 1/1.</text>
</comment>
<feature type="binding site" evidence="17">
    <location>
        <position position="397"/>
    </location>
    <ligand>
        <name>acetyl-CoA</name>
        <dbReference type="ChEBI" id="CHEBI:57288"/>
    </ligand>
</feature>
<feature type="binding site" evidence="17">
    <location>
        <position position="42"/>
    </location>
    <ligand>
        <name>UDP-N-acetyl-alpha-D-glucosamine</name>
        <dbReference type="ChEBI" id="CHEBI:57705"/>
    </ligand>
</feature>
<comment type="similarity">
    <text evidence="1 17">In the C-terminal section; belongs to the transferase hexapeptide repeat family.</text>
</comment>
<dbReference type="PANTHER" id="PTHR43584">
    <property type="entry name" value="NUCLEOTIDYL TRANSFERASE"/>
    <property type="match status" value="1"/>
</dbReference>
<keyword evidence="4 17" id="KW-0808">Transferase</keyword>
<feature type="binding site" evidence="17">
    <location>
        <position position="93"/>
    </location>
    <ligand>
        <name>UDP-N-acetyl-alpha-D-glucosamine</name>
        <dbReference type="ChEBI" id="CHEBI:57705"/>
    </ligand>
</feature>
<evidence type="ECO:0000256" key="3">
    <source>
        <dbReference type="ARBA" id="ARBA00022490"/>
    </source>
</evidence>
<dbReference type="InterPro" id="IPR025877">
    <property type="entry name" value="MobA-like_NTP_Trfase"/>
</dbReference>
<dbReference type="Pfam" id="PF12804">
    <property type="entry name" value="NTP_transf_3"/>
    <property type="match status" value="1"/>
</dbReference>
<evidence type="ECO:0000256" key="7">
    <source>
        <dbReference type="ARBA" id="ARBA00022737"/>
    </source>
</evidence>
<comment type="caution">
    <text evidence="20">The sequence shown here is derived from an EMBL/GenBank/DDBJ whole genome shotgun (WGS) entry which is preliminary data.</text>
</comment>
<evidence type="ECO:0000256" key="1">
    <source>
        <dbReference type="ARBA" id="ARBA00007707"/>
    </source>
</evidence>
<dbReference type="SUPFAM" id="SSF51161">
    <property type="entry name" value="Trimeric LpxA-like enzymes"/>
    <property type="match status" value="1"/>
</dbReference>
<evidence type="ECO:0000256" key="13">
    <source>
        <dbReference type="ARBA" id="ARBA00023316"/>
    </source>
</evidence>
<dbReference type="GO" id="GO:0000902">
    <property type="term" value="P:cell morphogenesis"/>
    <property type="evidence" value="ECO:0007669"/>
    <property type="project" value="UniProtKB-UniRule"/>
</dbReference>
<feature type="binding site" evidence="17">
    <location>
        <position position="121"/>
    </location>
    <ligand>
        <name>Mg(2+)</name>
        <dbReference type="ChEBI" id="CHEBI:18420"/>
    </ligand>
</feature>
<dbReference type="NCBIfam" id="NF010933">
    <property type="entry name" value="PRK14353.1"/>
    <property type="match status" value="1"/>
</dbReference>
<comment type="cofactor">
    <cofactor evidence="17">
        <name>Mg(2+)</name>
        <dbReference type="ChEBI" id="CHEBI:18420"/>
    </cofactor>
    <text evidence="17">Binds 1 Mg(2+) ion per subunit.</text>
</comment>
<feature type="binding site" evidence="17">
    <location>
        <position position="156"/>
    </location>
    <ligand>
        <name>UDP-N-acetyl-alpha-D-glucosamine</name>
        <dbReference type="ChEBI" id="CHEBI:57705"/>
    </ligand>
</feature>
<feature type="binding site" evidence="17">
    <location>
        <position position="244"/>
    </location>
    <ligand>
        <name>UDP-N-acetyl-alpha-D-glucosamine</name>
        <dbReference type="ChEBI" id="CHEBI:57705"/>
    </ligand>
</feature>
<comment type="function">
    <text evidence="16 17">Catalyzes the last two sequential reactions in the de novo biosynthetic pathway for UDP-N-acetylglucosamine (UDP-GlcNAc). The C-terminal domain catalyzes the transfer of acetyl group from acetyl coenzyme A to glucosamine-1-phosphate (GlcN-1-P) to produce N-acetylglucosamine-1-phosphate (GlcNAc-1-P), which is converted into UDP-GlcNAc by the transfer of uridine 5-monophosphate (from uridine 5-triphosphate), a reaction catalyzed by the N-terminal domain.</text>
</comment>
<dbReference type="PATRIC" id="fig|200452.3.peg.1439"/>
<evidence type="ECO:0000256" key="17">
    <source>
        <dbReference type="HAMAP-Rule" id="MF_01631"/>
    </source>
</evidence>
<dbReference type="InterPro" id="IPR005882">
    <property type="entry name" value="Bifunctional_GlmU"/>
</dbReference>
<dbReference type="EMBL" id="LJQB01000051">
    <property type="protein sequence ID" value="KPW85013.1"/>
    <property type="molecule type" value="Genomic_DNA"/>
</dbReference>
<feature type="binding site" evidence="17">
    <location>
        <position position="422"/>
    </location>
    <ligand>
        <name>acetyl-CoA</name>
        <dbReference type="ChEBI" id="CHEBI:57288"/>
    </ligand>
</feature>
<feature type="domain" description="MobA-like NTP transferase" evidence="18">
    <location>
        <begin position="26"/>
        <end position="141"/>
    </location>
</feature>
<comment type="pathway">
    <text evidence="17">Nucleotide-sugar biosynthesis; UDP-N-acetyl-alpha-D-glucosamine biosynthesis; N-acetyl-alpha-D-glucosamine 1-phosphate from alpha-D-glucosamine 6-phosphate (route II): step 2/2.</text>
</comment>
<comment type="subcellular location">
    <subcellularLocation>
        <location evidence="17">Cytoplasm</location>
    </subcellularLocation>
</comment>
<dbReference type="EC" id="2.7.7.23" evidence="17"/>
<feature type="domain" description="Mannose-1-phosphate guanyltransferase C-terminal" evidence="19">
    <location>
        <begin position="280"/>
        <end position="369"/>
    </location>
</feature>
<dbReference type="GO" id="GO:0003977">
    <property type="term" value="F:UDP-N-acetylglucosamine diphosphorylase activity"/>
    <property type="evidence" value="ECO:0007669"/>
    <property type="project" value="UniProtKB-UniRule"/>
</dbReference>
<dbReference type="Pfam" id="PF25087">
    <property type="entry name" value="GMPPB_C"/>
    <property type="match status" value="1"/>
</dbReference>
<dbReference type="HAMAP" id="MF_01631">
    <property type="entry name" value="GlmU"/>
    <property type="match status" value="1"/>
</dbReference>
<comment type="pathway">
    <text evidence="17">Bacterial outer membrane biogenesis; LPS lipid A biosynthesis.</text>
</comment>
<evidence type="ECO:0000256" key="5">
    <source>
        <dbReference type="ARBA" id="ARBA00022695"/>
    </source>
</evidence>
<evidence type="ECO:0000256" key="6">
    <source>
        <dbReference type="ARBA" id="ARBA00022723"/>
    </source>
</evidence>
<dbReference type="GO" id="GO:0005737">
    <property type="term" value="C:cytoplasm"/>
    <property type="evidence" value="ECO:0007669"/>
    <property type="project" value="UniProtKB-SubCell"/>
</dbReference>
<keyword evidence="11 17" id="KW-0511">Multifunctional enzyme</keyword>
<feature type="binding site" evidence="17">
    <location>
        <begin position="28"/>
        <end position="31"/>
    </location>
    <ligand>
        <name>UDP-N-acetyl-alpha-D-glucosamine</name>
        <dbReference type="ChEBI" id="CHEBI:57705"/>
    </ligand>
</feature>
<evidence type="ECO:0000256" key="16">
    <source>
        <dbReference type="ARBA" id="ARBA00049628"/>
    </source>
</evidence>
<feature type="region of interest" description="Linker" evidence="17">
    <location>
        <begin position="247"/>
        <end position="267"/>
    </location>
</feature>
<evidence type="ECO:0000256" key="9">
    <source>
        <dbReference type="ARBA" id="ARBA00022960"/>
    </source>
</evidence>
<protein>
    <recommendedName>
        <fullName evidence="17">Bifunctional protein GlmU</fullName>
    </recommendedName>
    <domain>
        <recommendedName>
            <fullName evidence="17">UDP-N-acetylglucosamine pyrophosphorylase</fullName>
            <ecNumber evidence="17">2.7.7.23</ecNumber>
        </recommendedName>
        <alternativeName>
            <fullName evidence="17">N-acetylglucosamine-1-phosphate uridyltransferase</fullName>
        </alternativeName>
    </domain>
    <domain>
        <recommendedName>
            <fullName evidence="17">Glucosamine-1-phosphate N-acetyltransferase</fullName>
            <ecNumber evidence="17">2.3.1.157</ecNumber>
        </recommendedName>
    </domain>
</protein>
<dbReference type="Gene3D" id="2.160.10.10">
    <property type="entry name" value="Hexapeptide repeat proteins"/>
    <property type="match status" value="1"/>
</dbReference>
<keyword evidence="6 17" id="KW-0479">Metal-binding</keyword>
<evidence type="ECO:0000256" key="4">
    <source>
        <dbReference type="ARBA" id="ARBA00022679"/>
    </source>
</evidence>
<dbReference type="SUPFAM" id="SSF53448">
    <property type="entry name" value="Nucleotide-diphospho-sugar transferases"/>
    <property type="match status" value="1"/>
</dbReference>
<dbReference type="CDD" id="cd03353">
    <property type="entry name" value="LbH_GlmU_C"/>
    <property type="match status" value="1"/>
</dbReference>
<dbReference type="NCBIfam" id="TIGR01173">
    <property type="entry name" value="glmU"/>
    <property type="match status" value="1"/>
</dbReference>
<sequence length="475" mass="50365">MSSFKSARLRSGCRSVGSPIMSLDIVILAAGQGTRMRSALPKVLHPVAGNSMLGHVIHSARQLSPSGIHVVIGHGADAVREQLAADDLNFVMQDKQLGTGHAVAQALPALTADTVLILYGDVPLIEVETLSRLLKLVNPQQLGLLTVTLDDPTGYGRIVRDDQNRVCAIVEHKDASDAQKAITEGNTGILAVPAAHLADWLGRLSNNNAQGEYYLTDVIAMAANDGLVVATEQPHDAMEVQGANDRKQLSELERHYQMREARRLMAAGVTLRDPARFDVRGEVSVGRDVLIDINVILEGKVVIEDDVVIGPNCVIKDSTLRKGVVVKANSHIEGAILGEGSDAGPFARLRPGSVLGAKAHVGNFVELKNANLGEGAKVGHLTYLGDAEVGARTNIGAGTITCNYDGANKHKTTLGADVFIGSNNSLVAPVDILDGATTAAGSTITQNVPAEQLGVARARQRNIEGWKRPVKNRKD</sequence>
<evidence type="ECO:0000259" key="18">
    <source>
        <dbReference type="Pfam" id="PF12804"/>
    </source>
</evidence>
<feature type="region of interest" description="N-acetyltransferase" evidence="17">
    <location>
        <begin position="268"/>
        <end position="475"/>
    </location>
</feature>
<dbReference type="InterPro" id="IPR050065">
    <property type="entry name" value="GlmU-like"/>
</dbReference>
<dbReference type="CDD" id="cd02540">
    <property type="entry name" value="GT2_GlmU_N_bac"/>
    <property type="match status" value="1"/>
</dbReference>
<evidence type="ECO:0000256" key="10">
    <source>
        <dbReference type="ARBA" id="ARBA00022984"/>
    </source>
</evidence>
<feature type="binding site" evidence="17">
    <location>
        <position position="457"/>
    </location>
    <ligand>
        <name>acetyl-CoA</name>
        <dbReference type="ChEBI" id="CHEBI:57288"/>
    </ligand>
</feature>
<comment type="subunit">
    <text evidence="17">Homotrimer.</text>
</comment>
<evidence type="ECO:0000256" key="12">
    <source>
        <dbReference type="ARBA" id="ARBA00023315"/>
    </source>
</evidence>
<dbReference type="GO" id="GO:0019134">
    <property type="term" value="F:glucosamine-1-phosphate N-acetyltransferase activity"/>
    <property type="evidence" value="ECO:0007669"/>
    <property type="project" value="UniProtKB-UniRule"/>
</dbReference>
<feature type="binding site" evidence="17">
    <location>
        <position position="171"/>
    </location>
    <ligand>
        <name>UDP-N-acetyl-alpha-D-glucosamine</name>
        <dbReference type="ChEBI" id="CHEBI:57705"/>
    </ligand>
</feature>
<comment type="catalytic activity">
    <reaction evidence="15 17">
        <text>N-acetyl-alpha-D-glucosamine 1-phosphate + UTP + H(+) = UDP-N-acetyl-alpha-D-glucosamine + diphosphate</text>
        <dbReference type="Rhea" id="RHEA:13509"/>
        <dbReference type="ChEBI" id="CHEBI:15378"/>
        <dbReference type="ChEBI" id="CHEBI:33019"/>
        <dbReference type="ChEBI" id="CHEBI:46398"/>
        <dbReference type="ChEBI" id="CHEBI:57705"/>
        <dbReference type="ChEBI" id="CHEBI:57776"/>
        <dbReference type="EC" id="2.7.7.23"/>
    </reaction>
</comment>
<dbReference type="InterPro" id="IPR038009">
    <property type="entry name" value="GlmU_C_LbH"/>
</dbReference>
<accession>A0A0P9M160</accession>
<gene>
    <name evidence="17" type="primary">glmU</name>
    <name evidence="20" type="ORF">ALO92_04575</name>
</gene>
<dbReference type="AlphaFoldDB" id="A0A0P9M160"/>
<organism evidence="20 21">
    <name type="scientific">Pseudomonas congelans</name>
    <dbReference type="NCBI Taxonomy" id="200452"/>
    <lineage>
        <taxon>Bacteria</taxon>
        <taxon>Pseudomonadati</taxon>
        <taxon>Pseudomonadota</taxon>
        <taxon>Gammaproteobacteria</taxon>
        <taxon>Pseudomonadales</taxon>
        <taxon>Pseudomonadaceae</taxon>
        <taxon>Pseudomonas</taxon>
    </lineage>
</organism>
<keyword evidence="7 17" id="KW-0677">Repeat</keyword>
<dbReference type="InterPro" id="IPR011004">
    <property type="entry name" value="Trimer_LpxA-like_sf"/>
</dbReference>
<evidence type="ECO:0000313" key="21">
    <source>
        <dbReference type="Proteomes" id="UP000050411"/>
    </source>
</evidence>
<dbReference type="GO" id="GO:0008360">
    <property type="term" value="P:regulation of cell shape"/>
    <property type="evidence" value="ECO:0007669"/>
    <property type="project" value="UniProtKB-KW"/>
</dbReference>
<feature type="binding site" evidence="17">
    <location>
        <position position="440"/>
    </location>
    <ligand>
        <name>acetyl-CoA</name>
        <dbReference type="ChEBI" id="CHEBI:57288"/>
    </ligand>
</feature>
<evidence type="ECO:0000256" key="11">
    <source>
        <dbReference type="ARBA" id="ARBA00023268"/>
    </source>
</evidence>
<feature type="region of interest" description="Pyrophosphorylase" evidence="17">
    <location>
        <begin position="1"/>
        <end position="246"/>
    </location>
</feature>
<feature type="binding site" evidence="17">
    <location>
        <position position="186"/>
    </location>
    <ligand>
        <name>UDP-N-acetyl-alpha-D-glucosamine</name>
        <dbReference type="ChEBI" id="CHEBI:57705"/>
    </ligand>
</feature>
<dbReference type="InterPro" id="IPR029044">
    <property type="entry name" value="Nucleotide-diphossugar_trans"/>
</dbReference>
<feature type="binding site" evidence="17">
    <location>
        <position position="383"/>
    </location>
    <ligand>
        <name>UDP-N-acetyl-alpha-D-glucosamine</name>
        <dbReference type="ChEBI" id="CHEBI:57705"/>
    </ligand>
</feature>
<evidence type="ECO:0000256" key="2">
    <source>
        <dbReference type="ARBA" id="ARBA00007947"/>
    </source>
</evidence>
<keyword evidence="3 17" id="KW-0963">Cytoplasm</keyword>
<dbReference type="PANTHER" id="PTHR43584:SF3">
    <property type="entry name" value="BIFUNCTIONAL PROTEIN GLMU"/>
    <property type="match status" value="1"/>
</dbReference>
<dbReference type="GO" id="GO:0006048">
    <property type="term" value="P:UDP-N-acetylglucosamine biosynthetic process"/>
    <property type="evidence" value="ECO:0007669"/>
    <property type="project" value="UniProtKB-UniPathway"/>
</dbReference>
<name>A0A0P9M160_9PSED</name>
<dbReference type="EC" id="2.3.1.157" evidence="17"/>